<evidence type="ECO:0000256" key="1">
    <source>
        <dbReference type="SAM" id="Phobius"/>
    </source>
</evidence>
<organism evidence="2 3">
    <name type="scientific">Corynebacterium kroppenstedtii</name>
    <dbReference type="NCBI Taxonomy" id="161879"/>
    <lineage>
        <taxon>Bacteria</taxon>
        <taxon>Bacillati</taxon>
        <taxon>Actinomycetota</taxon>
        <taxon>Actinomycetes</taxon>
        <taxon>Mycobacteriales</taxon>
        <taxon>Corynebacteriaceae</taxon>
        <taxon>Corynebacterium</taxon>
    </lineage>
</organism>
<dbReference type="Proteomes" id="UP000249432">
    <property type="component" value="Unassembled WGS sequence"/>
</dbReference>
<protein>
    <submittedName>
        <fullName evidence="2">DUF2516 domain-containing protein</fullName>
    </submittedName>
</protein>
<evidence type="ECO:0000313" key="2">
    <source>
        <dbReference type="EMBL" id="PZR04667.1"/>
    </source>
</evidence>
<dbReference type="InterPro" id="IPR019662">
    <property type="entry name" value="DUF2516"/>
</dbReference>
<keyword evidence="1" id="KW-0812">Transmembrane</keyword>
<dbReference type="Pfam" id="PF10724">
    <property type="entry name" value="DUF2516"/>
    <property type="match status" value="1"/>
</dbReference>
<keyword evidence="1" id="KW-0472">Membrane</keyword>
<sequence length="98" mass="11067">MHVMMTIFMVLGWVMVAMKLAITVVGVVGAIVVASTRSDAFEAGDRRPKWQWFGILVVSTLLVLFTRSFIWLFGIVAIGVYWFDVHPQLKSIQNGECY</sequence>
<reference evidence="2 3" key="1">
    <citation type="submission" date="2017-08" db="EMBL/GenBank/DDBJ databases">
        <title>Infants hospitalized years apart are colonized by the same room-sourced microbial strains.</title>
        <authorList>
            <person name="Brooks B."/>
            <person name="Olm M.R."/>
            <person name="Firek B.A."/>
            <person name="Baker R."/>
            <person name="Thomas B.C."/>
            <person name="Morowitz M.J."/>
            <person name="Banfield J.F."/>
        </authorList>
    </citation>
    <scope>NUCLEOTIDE SEQUENCE [LARGE SCALE GENOMIC DNA]</scope>
    <source>
        <strain evidence="2">S2_003_000_R1_3</strain>
    </source>
</reference>
<dbReference type="EMBL" id="QFRA01000014">
    <property type="protein sequence ID" value="PZR04667.1"/>
    <property type="molecule type" value="Genomic_DNA"/>
</dbReference>
<accession>A0A2W5SSK4</accession>
<comment type="caution">
    <text evidence="2">The sequence shown here is derived from an EMBL/GenBank/DDBJ whole genome shotgun (WGS) entry which is preliminary data.</text>
</comment>
<proteinExistence type="predicted"/>
<dbReference type="AlphaFoldDB" id="A0A2W5SSK4"/>
<gene>
    <name evidence="2" type="ORF">DI525_06400</name>
</gene>
<evidence type="ECO:0000313" key="3">
    <source>
        <dbReference type="Proteomes" id="UP000249432"/>
    </source>
</evidence>
<feature type="transmembrane region" description="Helical" evidence="1">
    <location>
        <begin position="50"/>
        <end position="83"/>
    </location>
</feature>
<name>A0A2W5SSK4_9CORY</name>
<keyword evidence="1" id="KW-1133">Transmembrane helix</keyword>